<keyword evidence="1" id="KW-0472">Membrane</keyword>
<dbReference type="Gene3D" id="3.40.50.300">
    <property type="entry name" value="P-loop containing nucleotide triphosphate hydrolases"/>
    <property type="match status" value="1"/>
</dbReference>
<dbReference type="InterPro" id="IPR036680">
    <property type="entry name" value="SPOR-like_sf"/>
</dbReference>
<feature type="transmembrane region" description="Helical" evidence="1">
    <location>
        <begin position="269"/>
        <end position="288"/>
    </location>
</feature>
<dbReference type="PANTHER" id="PTHR35894:SF1">
    <property type="entry name" value="PHOSPHORIBULOKINASE _ URIDINE KINASE FAMILY"/>
    <property type="match status" value="1"/>
</dbReference>
<dbReference type="InterPro" id="IPR007730">
    <property type="entry name" value="SPOR-like_dom"/>
</dbReference>
<dbReference type="AlphaFoldDB" id="A0A0F9RJE4"/>
<keyword evidence="1" id="KW-0812">Transmembrane</keyword>
<dbReference type="InterPro" id="IPR027417">
    <property type="entry name" value="P-loop_NTPase"/>
</dbReference>
<gene>
    <name evidence="3" type="ORF">LCGC14_0966790</name>
</gene>
<dbReference type="InterPro" id="IPR049945">
    <property type="entry name" value="AAA_22"/>
</dbReference>
<sequence length="523" mass="58192">MSEFASSLVEPNYIARLALQSAPFNKAVEPTIFFKSEQIEQRFNLLLHLIRATDKVGLLVAGQGLGKSVLVTQLERNKTDDLRICRINSQDAVTPMDIVMQCLTAFGVDDNDVQFSNDHLVLLKERLGGLRQLNIKPLLLMDDVDLLSEESLTVLIDCLSWQTDNGFLLQAVFTCKQELPALANISGRSQQIDLPALSEQEVSLYLDYRLQAVGYHGDLVFGPKDLKQCYRQSAGIPALINQWAHQHLLGMKTSLSSPIKINTARLMPLLRWSGLGLLVILLILLLVFQDSINSLLSPKDVDDLTIEKPFSNEDEALAKVVIGEDKITSSAQAERDELKSLVSELTADVAKPNEQPITSVDNEIILPTPTPTPTPSTQDQAIAPVENKTIISKPLSDPEPVILPEPNSVKTPKPVLNKALPATVHQKNWILKQSSSDYTFQLMGSWEKQEVVEFIDKYALVGDVAEFESMRNGRVWYALIYGVYDNKQAALDASSAWPAPINTLPSWLRRFDSVQQQINKKSN</sequence>
<protein>
    <recommendedName>
        <fullName evidence="2">SPOR domain-containing protein</fullName>
    </recommendedName>
</protein>
<evidence type="ECO:0000259" key="2">
    <source>
        <dbReference type="PROSITE" id="PS51724"/>
    </source>
</evidence>
<proteinExistence type="predicted"/>
<comment type="caution">
    <text evidence="3">The sequence shown here is derived from an EMBL/GenBank/DDBJ whole genome shotgun (WGS) entry which is preliminary data.</text>
</comment>
<dbReference type="PANTHER" id="PTHR35894">
    <property type="entry name" value="GENERAL SECRETION PATHWAY PROTEIN A-RELATED"/>
    <property type="match status" value="1"/>
</dbReference>
<organism evidence="3">
    <name type="scientific">marine sediment metagenome</name>
    <dbReference type="NCBI Taxonomy" id="412755"/>
    <lineage>
        <taxon>unclassified sequences</taxon>
        <taxon>metagenomes</taxon>
        <taxon>ecological metagenomes</taxon>
    </lineage>
</organism>
<reference evidence="3" key="1">
    <citation type="journal article" date="2015" name="Nature">
        <title>Complex archaea that bridge the gap between prokaryotes and eukaryotes.</title>
        <authorList>
            <person name="Spang A."/>
            <person name="Saw J.H."/>
            <person name="Jorgensen S.L."/>
            <person name="Zaremba-Niedzwiedzka K."/>
            <person name="Martijn J."/>
            <person name="Lind A.E."/>
            <person name="van Eijk R."/>
            <person name="Schleper C."/>
            <person name="Guy L."/>
            <person name="Ettema T.J."/>
        </authorList>
    </citation>
    <scope>NUCLEOTIDE SEQUENCE</scope>
</reference>
<dbReference type="InterPro" id="IPR052026">
    <property type="entry name" value="ExeA_AAA_ATPase_DNA-bind"/>
</dbReference>
<dbReference type="Pfam" id="PF13401">
    <property type="entry name" value="AAA_22"/>
    <property type="match status" value="1"/>
</dbReference>
<evidence type="ECO:0000313" key="3">
    <source>
        <dbReference type="EMBL" id="KKN17348.1"/>
    </source>
</evidence>
<dbReference type="Gene3D" id="3.30.70.1070">
    <property type="entry name" value="Sporulation related repeat"/>
    <property type="match status" value="1"/>
</dbReference>
<evidence type="ECO:0000256" key="1">
    <source>
        <dbReference type="SAM" id="Phobius"/>
    </source>
</evidence>
<keyword evidence="1" id="KW-1133">Transmembrane helix</keyword>
<feature type="domain" description="SPOR" evidence="2">
    <location>
        <begin position="432"/>
        <end position="510"/>
    </location>
</feature>
<dbReference type="PROSITE" id="PS51724">
    <property type="entry name" value="SPOR"/>
    <property type="match status" value="1"/>
</dbReference>
<dbReference type="SUPFAM" id="SSF52540">
    <property type="entry name" value="P-loop containing nucleoside triphosphate hydrolases"/>
    <property type="match status" value="1"/>
</dbReference>
<accession>A0A0F9RJE4</accession>
<dbReference type="EMBL" id="LAZR01003531">
    <property type="protein sequence ID" value="KKN17348.1"/>
    <property type="molecule type" value="Genomic_DNA"/>
</dbReference>
<dbReference type="GO" id="GO:0042834">
    <property type="term" value="F:peptidoglycan binding"/>
    <property type="evidence" value="ECO:0007669"/>
    <property type="project" value="InterPro"/>
</dbReference>
<dbReference type="GO" id="GO:0016887">
    <property type="term" value="F:ATP hydrolysis activity"/>
    <property type="evidence" value="ECO:0007669"/>
    <property type="project" value="InterPro"/>
</dbReference>
<name>A0A0F9RJE4_9ZZZZ</name>